<dbReference type="PROSITE" id="PS50228">
    <property type="entry name" value="SUEL_LECTIN"/>
    <property type="match status" value="1"/>
</dbReference>
<protein>
    <submittedName>
        <fullName evidence="2">Protein eva-1-like C</fullName>
    </submittedName>
</protein>
<dbReference type="Gene3D" id="2.60.120.740">
    <property type="match status" value="2"/>
</dbReference>
<name>A0A9Q1BIL9_HOLLE</name>
<keyword evidence="3" id="KW-1185">Reference proteome</keyword>
<organism evidence="2 3">
    <name type="scientific">Holothuria leucospilota</name>
    <name type="common">Black long sea cucumber</name>
    <name type="synonym">Mertensiothuria leucospilota</name>
    <dbReference type="NCBI Taxonomy" id="206669"/>
    <lineage>
        <taxon>Eukaryota</taxon>
        <taxon>Metazoa</taxon>
        <taxon>Echinodermata</taxon>
        <taxon>Eleutherozoa</taxon>
        <taxon>Echinozoa</taxon>
        <taxon>Holothuroidea</taxon>
        <taxon>Aspidochirotacea</taxon>
        <taxon>Aspidochirotida</taxon>
        <taxon>Holothuriidae</taxon>
        <taxon>Holothuria</taxon>
    </lineage>
</organism>
<evidence type="ECO:0000313" key="2">
    <source>
        <dbReference type="EMBL" id="KAJ8027273.1"/>
    </source>
</evidence>
<dbReference type="EMBL" id="JAIZAY010000016">
    <property type="protein sequence ID" value="KAJ8027273.1"/>
    <property type="molecule type" value="Genomic_DNA"/>
</dbReference>
<dbReference type="Pfam" id="PF02140">
    <property type="entry name" value="SUEL_Lectin"/>
    <property type="match status" value="1"/>
</dbReference>
<proteinExistence type="predicted"/>
<accession>A0A9Q1BIL9</accession>
<dbReference type="OrthoDB" id="5970528at2759"/>
<dbReference type="PANTHER" id="PTHR46780">
    <property type="entry name" value="PROTEIN EVA-1"/>
    <property type="match status" value="1"/>
</dbReference>
<reference evidence="2" key="1">
    <citation type="submission" date="2021-10" db="EMBL/GenBank/DDBJ databases">
        <title>Tropical sea cucumber genome reveals ecological adaptation and Cuvierian tubules defense mechanism.</title>
        <authorList>
            <person name="Chen T."/>
        </authorList>
    </citation>
    <scope>NUCLEOTIDE SEQUENCE</scope>
    <source>
        <strain evidence="2">Nanhai2018</strain>
        <tissue evidence="2">Muscle</tissue>
    </source>
</reference>
<feature type="domain" description="SUEL-type lectin" evidence="1">
    <location>
        <begin position="1"/>
        <end position="73"/>
    </location>
</feature>
<evidence type="ECO:0000313" key="3">
    <source>
        <dbReference type="Proteomes" id="UP001152320"/>
    </source>
</evidence>
<dbReference type="Proteomes" id="UP001152320">
    <property type="component" value="Chromosome 16"/>
</dbReference>
<gene>
    <name evidence="2" type="ORF">HOLleu_32376</name>
</gene>
<dbReference type="InterPro" id="IPR043159">
    <property type="entry name" value="Lectin_gal-bd_sf"/>
</dbReference>
<dbReference type="InterPro" id="IPR000922">
    <property type="entry name" value="Lectin_gal-bd_dom"/>
</dbReference>
<sequence length="215" mass="24079">MCPYRWTAGVANDTSVIIPKSEDTNCRAAESLQILISNCQNEEKCTLRVTNEVFGEDPCPGTHKYLDVTYKCRPNDFKSLVVCEHRHMQLYCEGANIIAIYSASFGRTELGSMECPSYTMHEIGNVTSLFIYANRSCDVYKYYIQYSVKLGNFQFSSCLSDVDFSCIIGTASNANLFLNAPPSSLELYELDGSSETSPGHLMKGPRRTYLVCRSL</sequence>
<evidence type="ECO:0000259" key="1">
    <source>
        <dbReference type="PROSITE" id="PS50228"/>
    </source>
</evidence>
<comment type="caution">
    <text evidence="2">The sequence shown here is derived from an EMBL/GenBank/DDBJ whole genome shotgun (WGS) entry which is preliminary data.</text>
</comment>
<dbReference type="AlphaFoldDB" id="A0A9Q1BIL9"/>
<dbReference type="GO" id="GO:0030246">
    <property type="term" value="F:carbohydrate binding"/>
    <property type="evidence" value="ECO:0007669"/>
    <property type="project" value="InterPro"/>
</dbReference>